<evidence type="ECO:0000313" key="3">
    <source>
        <dbReference type="EMBL" id="GFY62267.1"/>
    </source>
</evidence>
<feature type="region of interest" description="Disordered" evidence="1">
    <location>
        <begin position="457"/>
        <end position="497"/>
    </location>
</feature>
<accession>A0A8X6Y0P7</accession>
<feature type="compositionally biased region" description="Polar residues" evidence="1">
    <location>
        <begin position="792"/>
        <end position="819"/>
    </location>
</feature>
<feature type="signal peptide" evidence="2">
    <location>
        <begin position="1"/>
        <end position="21"/>
    </location>
</feature>
<organism evidence="3 4">
    <name type="scientific">Trichonephila inaurata madagascariensis</name>
    <dbReference type="NCBI Taxonomy" id="2747483"/>
    <lineage>
        <taxon>Eukaryota</taxon>
        <taxon>Metazoa</taxon>
        <taxon>Ecdysozoa</taxon>
        <taxon>Arthropoda</taxon>
        <taxon>Chelicerata</taxon>
        <taxon>Arachnida</taxon>
        <taxon>Araneae</taxon>
        <taxon>Araneomorphae</taxon>
        <taxon>Entelegynae</taxon>
        <taxon>Araneoidea</taxon>
        <taxon>Nephilidae</taxon>
        <taxon>Trichonephila</taxon>
        <taxon>Trichonephila inaurata</taxon>
    </lineage>
</organism>
<feature type="compositionally biased region" description="Pro residues" evidence="1">
    <location>
        <begin position="684"/>
        <end position="702"/>
    </location>
</feature>
<protein>
    <submittedName>
        <fullName evidence="3">Uncharacterized protein</fullName>
    </submittedName>
</protein>
<comment type="caution">
    <text evidence="3">The sequence shown here is derived from an EMBL/GenBank/DDBJ whole genome shotgun (WGS) entry which is preliminary data.</text>
</comment>
<dbReference type="AlphaFoldDB" id="A0A8X6Y0P7"/>
<feature type="chain" id="PRO_5036447588" evidence="2">
    <location>
        <begin position="22"/>
        <end position="1040"/>
    </location>
</feature>
<keyword evidence="4" id="KW-1185">Reference proteome</keyword>
<dbReference type="Proteomes" id="UP000886998">
    <property type="component" value="Unassembled WGS sequence"/>
</dbReference>
<gene>
    <name evidence="3" type="primary">AVEN_190225_1</name>
    <name evidence="3" type="ORF">TNIN_239361</name>
</gene>
<feature type="compositionally biased region" description="Polar residues" evidence="1">
    <location>
        <begin position="921"/>
        <end position="941"/>
    </location>
</feature>
<name>A0A8X6Y0P7_9ARAC</name>
<feature type="region of interest" description="Disordered" evidence="1">
    <location>
        <begin position="257"/>
        <end position="286"/>
    </location>
</feature>
<feature type="compositionally biased region" description="Polar residues" evidence="1">
    <location>
        <begin position="257"/>
        <end position="277"/>
    </location>
</feature>
<evidence type="ECO:0000313" key="4">
    <source>
        <dbReference type="Proteomes" id="UP000886998"/>
    </source>
</evidence>
<sequence>MRLCCFIILIVTGFVIQSVSSYSLDLKESDSSSKVNIRTKRELDDEDVINRFELERVSPLQDIFYHLPPFEHDWIEAPTPNFTFIYSSTEKPTKDSSEFKLELSKDEEHVFSHSGGKYRSNSAVNWWYSMESYSNFTHYNFTNRESDVGNALEDRTVATRKLDEDHVVSKVPGLRTGGWTTLDEVVLESPTTPGVTVTLPPKVKEPKPNITTRYILLQSGRVVAINVTSAPTNVLKPLGGSNGNGGSMYFGSRIRKSNNSASQSVSNMNRNTNTTPSPANPLINGPTRINTQILPERLQNLRADIVTVKPPRPILISALITPIPFKTSTPVERLQDLRADFTTTKSSRTVLSPVNTVALTTPPTVRAHMVTETTKPVKNEQITTKKPITTSAPMKPSVSPSVTKITTNPPIEVVKVTKPTTKKIFELPPPTKPAFLLSSPKPTTATVKNLQNFPTRQPSVLSTERGPTSPIPKATKARPNFSSKERTTTQTPPTLLHTLPPKNIIETIFEVFRPETSDIPFLVVTFDSLKNPSPTFPTSIALTPTQFSNNRGGRGRTGRLIESKVEYEKVRSTKPSLIHYNFNPYQRPSVTSVQDFPTTKVFTTVANRNRGLSNLLATPPVNSGTDREFNVPTVSIPKLKHDFVRIGVPVSSTTPVTSATPVAKPEITTTKRPWYRGLSFPQNRPAPSPLPVPPSSIPPLPPATSRRPKQQQGFYLRNSLGFQTIPPGAFADRRSIPVSTPLAVAPSSAAPVRMDEAMVLHFEPTRRNAAKVEHLQSLPTTEPQLKGHEVTTPKSQVTRTFTSTPSSRQAGLNSGQRSRSSAREVNLAERSYQRSQPLVDTRQKENITSTTAKPFRVYYFEPKRKKPRKSDLATDSPNGQRNRIATERAQITTSTPTWRARTNVPQRGPRILNNPPRRDQPSTARSVTSSSPPRNTLTNNPDRSRRGRARPISAQTTSTTATTSSVLSTRPSSRKPWYIPFIRHQPNVRGTVSSVNGQEITATSSTARSTRLTLVETFPLPPEDSFEELIFQPLDIRRIH</sequence>
<feature type="region of interest" description="Disordered" evidence="1">
    <location>
        <begin position="777"/>
        <end position="973"/>
    </location>
</feature>
<proteinExistence type="predicted"/>
<feature type="region of interest" description="Disordered" evidence="1">
    <location>
        <begin position="676"/>
        <end position="710"/>
    </location>
</feature>
<feature type="compositionally biased region" description="Polar residues" evidence="1">
    <location>
        <begin position="457"/>
        <end position="466"/>
    </location>
</feature>
<evidence type="ECO:0000256" key="1">
    <source>
        <dbReference type="SAM" id="MobiDB-lite"/>
    </source>
</evidence>
<feature type="compositionally biased region" description="Low complexity" evidence="1">
    <location>
        <begin position="953"/>
        <end position="969"/>
    </location>
</feature>
<dbReference type="EMBL" id="BMAV01014157">
    <property type="protein sequence ID" value="GFY62267.1"/>
    <property type="molecule type" value="Genomic_DNA"/>
</dbReference>
<reference evidence="3" key="1">
    <citation type="submission" date="2020-08" db="EMBL/GenBank/DDBJ databases">
        <title>Multicomponent nature underlies the extraordinary mechanical properties of spider dragline silk.</title>
        <authorList>
            <person name="Kono N."/>
            <person name="Nakamura H."/>
            <person name="Mori M."/>
            <person name="Yoshida Y."/>
            <person name="Ohtoshi R."/>
            <person name="Malay A.D."/>
            <person name="Moran D.A.P."/>
            <person name="Tomita M."/>
            <person name="Numata K."/>
            <person name="Arakawa K."/>
        </authorList>
    </citation>
    <scope>NUCLEOTIDE SEQUENCE</scope>
</reference>
<keyword evidence="2" id="KW-0732">Signal</keyword>
<feature type="compositionally biased region" description="Low complexity" evidence="1">
    <location>
        <begin position="488"/>
        <end position="497"/>
    </location>
</feature>
<dbReference type="OrthoDB" id="6433129at2759"/>
<evidence type="ECO:0000256" key="2">
    <source>
        <dbReference type="SAM" id="SignalP"/>
    </source>
</evidence>
<feature type="compositionally biased region" description="Polar residues" evidence="1">
    <location>
        <begin position="873"/>
        <end position="897"/>
    </location>
</feature>